<sequence>MNWFVLSLFLYFPEDKSEYLPAALWLIAFTILAMLTMKFVIRHSKKEAEKAKEYEKALQRQMAERE</sequence>
<gene>
    <name evidence="2" type="ORF">WQ57_03505</name>
</gene>
<protein>
    <submittedName>
        <fullName evidence="2">Uncharacterized protein</fullName>
    </submittedName>
</protein>
<keyword evidence="3" id="KW-1185">Reference proteome</keyword>
<organism evidence="2 3">
    <name type="scientific">Mesobacillus campisalis</name>
    <dbReference type="NCBI Taxonomy" id="1408103"/>
    <lineage>
        <taxon>Bacteria</taxon>
        <taxon>Bacillati</taxon>
        <taxon>Bacillota</taxon>
        <taxon>Bacilli</taxon>
        <taxon>Bacillales</taxon>
        <taxon>Bacillaceae</taxon>
        <taxon>Mesobacillus</taxon>
    </lineage>
</organism>
<dbReference type="RefSeq" id="WP_046522344.1">
    <property type="nucleotide sequence ID" value="NZ_LAYY01000003.1"/>
</dbReference>
<keyword evidence="1" id="KW-0812">Transmembrane</keyword>
<proteinExistence type="predicted"/>
<dbReference type="EMBL" id="LAYY01000003">
    <property type="protein sequence ID" value="KKK39309.1"/>
    <property type="molecule type" value="Genomic_DNA"/>
</dbReference>
<dbReference type="PATRIC" id="fig|1408103.3.peg.791"/>
<name>A0A0M2SXK3_9BACI</name>
<comment type="caution">
    <text evidence="2">The sequence shown here is derived from an EMBL/GenBank/DDBJ whole genome shotgun (WGS) entry which is preliminary data.</text>
</comment>
<accession>A0A0M2SXK3</accession>
<dbReference type="Proteomes" id="UP000034166">
    <property type="component" value="Unassembled WGS sequence"/>
</dbReference>
<keyword evidence="1" id="KW-1133">Transmembrane helix</keyword>
<keyword evidence="1" id="KW-0472">Membrane</keyword>
<feature type="transmembrane region" description="Helical" evidence="1">
    <location>
        <begin position="20"/>
        <end position="41"/>
    </location>
</feature>
<evidence type="ECO:0000256" key="1">
    <source>
        <dbReference type="SAM" id="Phobius"/>
    </source>
</evidence>
<dbReference type="AlphaFoldDB" id="A0A0M2SXK3"/>
<dbReference type="OrthoDB" id="2390218at2"/>
<evidence type="ECO:0000313" key="2">
    <source>
        <dbReference type="EMBL" id="KKK39309.1"/>
    </source>
</evidence>
<evidence type="ECO:0000313" key="3">
    <source>
        <dbReference type="Proteomes" id="UP000034166"/>
    </source>
</evidence>
<reference evidence="2 3" key="1">
    <citation type="submission" date="2015-04" db="EMBL/GenBank/DDBJ databases">
        <title>Taxonomic description and genome sequence of Bacillus campisalis sp. nov., a novel member of the genus Bacillus isolated from solar saltern.</title>
        <authorList>
            <person name="Mathan Kumar R."/>
            <person name="Kaur G."/>
            <person name="Kumar A."/>
            <person name="Singh N.K."/>
            <person name="Kaur N."/>
            <person name="Kumar N."/>
            <person name="Mayilraj S."/>
        </authorList>
    </citation>
    <scope>NUCLEOTIDE SEQUENCE [LARGE SCALE GENOMIC DNA]</scope>
    <source>
        <strain evidence="2 3">SA2-6</strain>
    </source>
</reference>